<feature type="transmembrane region" description="Helical" evidence="7">
    <location>
        <begin position="160"/>
        <end position="178"/>
    </location>
</feature>
<evidence type="ECO:0000256" key="7">
    <source>
        <dbReference type="SAM" id="Phobius"/>
    </source>
</evidence>
<feature type="region of interest" description="Disordered" evidence="6">
    <location>
        <begin position="1"/>
        <end position="23"/>
    </location>
</feature>
<feature type="transmembrane region" description="Helical" evidence="7">
    <location>
        <begin position="198"/>
        <end position="220"/>
    </location>
</feature>
<feature type="transmembrane region" description="Helical" evidence="7">
    <location>
        <begin position="297"/>
        <end position="317"/>
    </location>
</feature>
<evidence type="ECO:0000313" key="10">
    <source>
        <dbReference type="Proteomes" id="UP001592531"/>
    </source>
</evidence>
<comment type="caution">
    <text evidence="9">The sequence shown here is derived from an EMBL/GenBank/DDBJ whole genome shotgun (WGS) entry which is preliminary data.</text>
</comment>
<dbReference type="InterPro" id="IPR037185">
    <property type="entry name" value="EmrE-like"/>
</dbReference>
<feature type="transmembrane region" description="Helical" evidence="7">
    <location>
        <begin position="29"/>
        <end position="50"/>
    </location>
</feature>
<feature type="transmembrane region" description="Helical" evidence="7">
    <location>
        <begin position="56"/>
        <end position="79"/>
    </location>
</feature>
<reference evidence="9 10" key="1">
    <citation type="submission" date="2024-09" db="EMBL/GenBank/DDBJ databases">
        <authorList>
            <person name="Lee S.D."/>
        </authorList>
    </citation>
    <scope>NUCLEOTIDE SEQUENCE [LARGE SCALE GENOMIC DNA]</scope>
    <source>
        <strain evidence="9 10">N8-3</strain>
    </source>
</reference>
<evidence type="ECO:0000256" key="2">
    <source>
        <dbReference type="ARBA" id="ARBA00007362"/>
    </source>
</evidence>
<accession>A0ABV6VRJ7</accession>
<dbReference type="InterPro" id="IPR000620">
    <property type="entry name" value="EamA_dom"/>
</dbReference>
<dbReference type="Pfam" id="PF00892">
    <property type="entry name" value="EamA"/>
    <property type="match status" value="2"/>
</dbReference>
<dbReference type="Proteomes" id="UP001592531">
    <property type="component" value="Unassembled WGS sequence"/>
</dbReference>
<keyword evidence="10" id="KW-1185">Reference proteome</keyword>
<evidence type="ECO:0000256" key="1">
    <source>
        <dbReference type="ARBA" id="ARBA00004141"/>
    </source>
</evidence>
<evidence type="ECO:0000259" key="8">
    <source>
        <dbReference type="Pfam" id="PF00892"/>
    </source>
</evidence>
<dbReference type="PANTHER" id="PTHR32322">
    <property type="entry name" value="INNER MEMBRANE TRANSPORTER"/>
    <property type="match status" value="1"/>
</dbReference>
<evidence type="ECO:0000256" key="5">
    <source>
        <dbReference type="ARBA" id="ARBA00023136"/>
    </source>
</evidence>
<evidence type="ECO:0000256" key="6">
    <source>
        <dbReference type="SAM" id="MobiDB-lite"/>
    </source>
</evidence>
<feature type="compositionally biased region" description="Low complexity" evidence="6">
    <location>
        <begin position="1"/>
        <end position="15"/>
    </location>
</feature>
<feature type="transmembrane region" description="Helical" evidence="7">
    <location>
        <begin position="125"/>
        <end position="148"/>
    </location>
</feature>
<comment type="similarity">
    <text evidence="2">Belongs to the EamA transporter family.</text>
</comment>
<evidence type="ECO:0000256" key="4">
    <source>
        <dbReference type="ARBA" id="ARBA00022989"/>
    </source>
</evidence>
<feature type="transmembrane region" description="Helical" evidence="7">
    <location>
        <begin position="99"/>
        <end position="119"/>
    </location>
</feature>
<dbReference type="EMBL" id="JBHFAB010000004">
    <property type="protein sequence ID" value="MFC1416336.1"/>
    <property type="molecule type" value="Genomic_DNA"/>
</dbReference>
<dbReference type="RefSeq" id="WP_380533501.1">
    <property type="nucleotide sequence ID" value="NZ_JBHFAB010000004.1"/>
</dbReference>
<feature type="domain" description="EamA" evidence="8">
    <location>
        <begin position="29"/>
        <end position="171"/>
    </location>
</feature>
<keyword evidence="5 7" id="KW-0472">Membrane</keyword>
<feature type="transmembrane region" description="Helical" evidence="7">
    <location>
        <begin position="323"/>
        <end position="342"/>
    </location>
</feature>
<organism evidence="9 10">
    <name type="scientific">Streptacidiphilus cavernicola</name>
    <dbReference type="NCBI Taxonomy" id="3342716"/>
    <lineage>
        <taxon>Bacteria</taxon>
        <taxon>Bacillati</taxon>
        <taxon>Actinomycetota</taxon>
        <taxon>Actinomycetes</taxon>
        <taxon>Kitasatosporales</taxon>
        <taxon>Streptomycetaceae</taxon>
        <taxon>Streptacidiphilus</taxon>
    </lineage>
</organism>
<sequence>MPSLPVRTPLPAPRTARPHHADDRSYRRALLTIGLAAASWGSAGAAAALLHRISGLGPIAVSCWRFALGAALLTAARPLIRRASPRAASRVRPGPRPRLLPLLGTGLLMATFQTCYLASVDLAGLALGTTATLGAAPVLTTIAARFLFGERLGRRGATTVALAVTGLALLAFGSTSGGDGSHSASAAANASASVSGPHPVLGLLCALGSAAGSAAINLLGQAQARDGRTGDPYDRALCGFAVGAVCLLPLAAATGPLLPRAHHLATAAALLGYLGAVPTALAYALFFAAIGTVRATAVSVVMMLEPVAALLLAVTLLGEHLTLAAAVGTATLLAAVTLLSECPQPEHPQPRLTSD</sequence>
<gene>
    <name evidence="9" type="ORF">ACEZDE_06720</name>
</gene>
<dbReference type="SUPFAM" id="SSF103481">
    <property type="entry name" value="Multidrug resistance efflux transporter EmrE"/>
    <property type="match status" value="2"/>
</dbReference>
<keyword evidence="3 7" id="KW-0812">Transmembrane</keyword>
<dbReference type="PANTHER" id="PTHR32322:SF2">
    <property type="entry name" value="EAMA DOMAIN-CONTAINING PROTEIN"/>
    <property type="match status" value="1"/>
</dbReference>
<protein>
    <submittedName>
        <fullName evidence="9">EamA family transporter</fullName>
    </submittedName>
</protein>
<feature type="transmembrane region" description="Helical" evidence="7">
    <location>
        <begin position="264"/>
        <end position="290"/>
    </location>
</feature>
<comment type="subcellular location">
    <subcellularLocation>
        <location evidence="1">Membrane</location>
        <topology evidence="1">Multi-pass membrane protein</topology>
    </subcellularLocation>
</comment>
<evidence type="ECO:0000256" key="3">
    <source>
        <dbReference type="ARBA" id="ARBA00022692"/>
    </source>
</evidence>
<feature type="transmembrane region" description="Helical" evidence="7">
    <location>
        <begin position="232"/>
        <end position="252"/>
    </location>
</feature>
<name>A0ABV6VRJ7_9ACTN</name>
<feature type="domain" description="EamA" evidence="8">
    <location>
        <begin position="201"/>
        <end position="340"/>
    </location>
</feature>
<evidence type="ECO:0000313" key="9">
    <source>
        <dbReference type="EMBL" id="MFC1416336.1"/>
    </source>
</evidence>
<proteinExistence type="inferred from homology"/>
<keyword evidence="4 7" id="KW-1133">Transmembrane helix</keyword>
<dbReference type="InterPro" id="IPR050638">
    <property type="entry name" value="AA-Vitamin_Transporters"/>
</dbReference>